<dbReference type="eggNOG" id="ENOG5031KR3">
    <property type="taxonomic scope" value="Bacteria"/>
</dbReference>
<proteinExistence type="predicted"/>
<protein>
    <submittedName>
        <fullName evidence="1">Uncharacterized protein</fullName>
    </submittedName>
</protein>
<name>U3CEE9_9VIBR</name>
<sequence length="221" mass="24911">MKKITAALIIMATNQASVQAQENTPEVISSTSPEGVHTKYESEHQVQEAMAEKGFTLHRCGIHTMVQKYGSAGDEVTIPHSQIQCFYSKPGELPSDNSELAYWNLQISYDTSDQLYKADKEFVHYYEGKVRTIRPEYLLDSAPHLYKQRAALQSAGMTVGNCDLQQVYYFMKPTEDVYLSNLATCPVHTPDRDLSGYIKLDINFDNQTKSYTEAAVSYIAL</sequence>
<dbReference type="Proteomes" id="UP000016567">
    <property type="component" value="Unassembled WGS sequence"/>
</dbReference>
<dbReference type="OrthoDB" id="5857852at2"/>
<organism evidence="1 2">
    <name type="scientific">Vibrio azureus NBRC 104587</name>
    <dbReference type="NCBI Taxonomy" id="1219077"/>
    <lineage>
        <taxon>Bacteria</taxon>
        <taxon>Pseudomonadati</taxon>
        <taxon>Pseudomonadota</taxon>
        <taxon>Gammaproteobacteria</taxon>
        <taxon>Vibrionales</taxon>
        <taxon>Vibrionaceae</taxon>
        <taxon>Vibrio</taxon>
    </lineage>
</organism>
<dbReference type="RefSeq" id="WP_021710440.1">
    <property type="nucleotide sequence ID" value="NZ_BAOB01000535.1"/>
</dbReference>
<accession>U3CEE9</accession>
<comment type="caution">
    <text evidence="1">The sequence shown here is derived from an EMBL/GenBank/DDBJ whole genome shotgun (WGS) entry which is preliminary data.</text>
</comment>
<dbReference type="EMBL" id="BATL01000050">
    <property type="protein sequence ID" value="GAD76693.1"/>
    <property type="molecule type" value="Genomic_DNA"/>
</dbReference>
<keyword evidence="2" id="KW-1185">Reference proteome</keyword>
<gene>
    <name evidence="1" type="ORF">VAZ01S_050_00050</name>
</gene>
<evidence type="ECO:0000313" key="1">
    <source>
        <dbReference type="EMBL" id="GAD76693.1"/>
    </source>
</evidence>
<evidence type="ECO:0000313" key="2">
    <source>
        <dbReference type="Proteomes" id="UP000016567"/>
    </source>
</evidence>
<dbReference type="AlphaFoldDB" id="U3CEE9"/>
<reference evidence="1 2" key="1">
    <citation type="submission" date="2013-09" db="EMBL/GenBank/DDBJ databases">
        <title>Whole genome shotgun sequence of Vibrio azureus NBRC 104587.</title>
        <authorList>
            <person name="Isaki S."/>
            <person name="Hosoyama A."/>
            <person name="Numata M."/>
            <person name="Hashimoto M."/>
            <person name="Hosoyama Y."/>
            <person name="Tsuchikane K."/>
            <person name="Noguchi M."/>
            <person name="Hirakata S."/>
            <person name="Ichikawa N."/>
            <person name="Ohji S."/>
            <person name="Yamazoe A."/>
            <person name="Fujita N."/>
        </authorList>
    </citation>
    <scope>NUCLEOTIDE SEQUENCE [LARGE SCALE GENOMIC DNA]</scope>
    <source>
        <strain evidence="1 2">NBRC 104587</strain>
    </source>
</reference>